<gene>
    <name evidence="2" type="ORF">AXF42_Ash018395</name>
</gene>
<keyword evidence="3" id="KW-1185">Reference proteome</keyword>
<accession>A0A2I0BEC1</accession>
<evidence type="ECO:0000313" key="3">
    <source>
        <dbReference type="Proteomes" id="UP000236161"/>
    </source>
</evidence>
<dbReference type="Proteomes" id="UP000236161">
    <property type="component" value="Unassembled WGS sequence"/>
</dbReference>
<proteinExistence type="predicted"/>
<protein>
    <submittedName>
        <fullName evidence="2">Uncharacterized protein</fullName>
    </submittedName>
</protein>
<organism evidence="2 3">
    <name type="scientific">Apostasia shenzhenica</name>
    <dbReference type="NCBI Taxonomy" id="1088818"/>
    <lineage>
        <taxon>Eukaryota</taxon>
        <taxon>Viridiplantae</taxon>
        <taxon>Streptophyta</taxon>
        <taxon>Embryophyta</taxon>
        <taxon>Tracheophyta</taxon>
        <taxon>Spermatophyta</taxon>
        <taxon>Magnoliopsida</taxon>
        <taxon>Liliopsida</taxon>
        <taxon>Asparagales</taxon>
        <taxon>Orchidaceae</taxon>
        <taxon>Apostasioideae</taxon>
        <taxon>Apostasia</taxon>
    </lineage>
</organism>
<evidence type="ECO:0000313" key="2">
    <source>
        <dbReference type="EMBL" id="PKA66106.1"/>
    </source>
</evidence>
<sequence length="72" mass="8423">MVKVSTYFAMVFGAFIFWESMDRLHVWMALHQDEKVRFFLSLPLYLLLLASIAHVLVRAVCLLMLDPNTSFE</sequence>
<dbReference type="PANTHER" id="PTHR37711:SF1">
    <property type="entry name" value="OS01G0908400 PROTEIN"/>
    <property type="match status" value="1"/>
</dbReference>
<keyword evidence="1" id="KW-1133">Transmembrane helix</keyword>
<dbReference type="OrthoDB" id="777412at2759"/>
<name>A0A2I0BEC1_9ASPA</name>
<evidence type="ECO:0000256" key="1">
    <source>
        <dbReference type="SAM" id="Phobius"/>
    </source>
</evidence>
<feature type="transmembrane region" description="Helical" evidence="1">
    <location>
        <begin position="42"/>
        <end position="65"/>
    </location>
</feature>
<reference evidence="2 3" key="1">
    <citation type="journal article" date="2017" name="Nature">
        <title>The Apostasia genome and the evolution of orchids.</title>
        <authorList>
            <person name="Zhang G.Q."/>
            <person name="Liu K.W."/>
            <person name="Li Z."/>
            <person name="Lohaus R."/>
            <person name="Hsiao Y.Y."/>
            <person name="Niu S.C."/>
            <person name="Wang J.Y."/>
            <person name="Lin Y.C."/>
            <person name="Xu Q."/>
            <person name="Chen L.J."/>
            <person name="Yoshida K."/>
            <person name="Fujiwara S."/>
            <person name="Wang Z.W."/>
            <person name="Zhang Y.Q."/>
            <person name="Mitsuda N."/>
            <person name="Wang M."/>
            <person name="Liu G.H."/>
            <person name="Pecoraro L."/>
            <person name="Huang H.X."/>
            <person name="Xiao X.J."/>
            <person name="Lin M."/>
            <person name="Wu X.Y."/>
            <person name="Wu W.L."/>
            <person name="Chen Y.Y."/>
            <person name="Chang S.B."/>
            <person name="Sakamoto S."/>
            <person name="Ohme-Takagi M."/>
            <person name="Yagi M."/>
            <person name="Zeng S.J."/>
            <person name="Shen C.Y."/>
            <person name="Yeh C.M."/>
            <person name="Luo Y.B."/>
            <person name="Tsai W.C."/>
            <person name="Van de Peer Y."/>
            <person name="Liu Z.J."/>
        </authorList>
    </citation>
    <scope>NUCLEOTIDE SEQUENCE [LARGE SCALE GENOMIC DNA]</scope>
    <source>
        <strain evidence="3">cv. Shenzhen</strain>
        <tissue evidence="2">Stem</tissue>
    </source>
</reference>
<dbReference type="AlphaFoldDB" id="A0A2I0BEC1"/>
<dbReference type="PANTHER" id="PTHR37711">
    <property type="entry name" value="OS01G0908400 PROTEIN"/>
    <property type="match status" value="1"/>
</dbReference>
<keyword evidence="1" id="KW-0812">Transmembrane</keyword>
<dbReference type="EMBL" id="KZ451887">
    <property type="protein sequence ID" value="PKA66106.1"/>
    <property type="molecule type" value="Genomic_DNA"/>
</dbReference>
<keyword evidence="1" id="KW-0472">Membrane</keyword>
<dbReference type="STRING" id="1088818.A0A2I0BEC1"/>